<feature type="domain" description="DUF1214" evidence="1">
    <location>
        <begin position="372"/>
        <end position="479"/>
    </location>
</feature>
<feature type="domain" description="DUF1254" evidence="2">
    <location>
        <begin position="94"/>
        <end position="223"/>
    </location>
</feature>
<dbReference type="PANTHER" id="PTHR36509:SF2">
    <property type="entry name" value="BLL3101 PROTEIN"/>
    <property type="match status" value="1"/>
</dbReference>
<dbReference type="InterPro" id="IPR010679">
    <property type="entry name" value="DUF1254"/>
</dbReference>
<name>A0A1H2BIQ2_MUCMA</name>
<dbReference type="SUPFAM" id="SSF160935">
    <property type="entry name" value="VPA0735-like"/>
    <property type="match status" value="1"/>
</dbReference>
<dbReference type="InterPro" id="IPR037050">
    <property type="entry name" value="DUF1254_sf"/>
</dbReference>
<evidence type="ECO:0000259" key="1">
    <source>
        <dbReference type="Pfam" id="PF06742"/>
    </source>
</evidence>
<dbReference type="AlphaFoldDB" id="A0A1H2BIQ2"/>
<reference evidence="3 4" key="1">
    <citation type="submission" date="2016-10" db="EMBL/GenBank/DDBJ databases">
        <authorList>
            <person name="de Groot N.N."/>
        </authorList>
    </citation>
    <scope>NUCLEOTIDE SEQUENCE [LARGE SCALE GENOMIC DNA]</scope>
    <source>
        <strain evidence="3 4">MP1X4</strain>
    </source>
</reference>
<dbReference type="EMBL" id="LT629740">
    <property type="protein sequence ID" value="SDT57676.1"/>
    <property type="molecule type" value="Genomic_DNA"/>
</dbReference>
<dbReference type="Pfam" id="PF06863">
    <property type="entry name" value="DUF1254"/>
    <property type="match status" value="1"/>
</dbReference>
<evidence type="ECO:0000313" key="3">
    <source>
        <dbReference type="EMBL" id="SDT57676.1"/>
    </source>
</evidence>
<dbReference type="STRING" id="652787.SAMN05216490_4128"/>
<evidence type="ECO:0000259" key="2">
    <source>
        <dbReference type="Pfam" id="PF06863"/>
    </source>
</evidence>
<protein>
    <submittedName>
        <fullName evidence="3">Uncharacterized conserved protein</fullName>
    </submittedName>
</protein>
<keyword evidence="4" id="KW-1185">Reference proteome</keyword>
<proteinExistence type="predicted"/>
<dbReference type="InterPro" id="IPR010621">
    <property type="entry name" value="DUF1214"/>
</dbReference>
<dbReference type="PANTHER" id="PTHR36509">
    <property type="entry name" value="BLL3101 PROTEIN"/>
    <property type="match status" value="1"/>
</dbReference>
<dbReference type="Proteomes" id="UP000199679">
    <property type="component" value="Chromosome I"/>
</dbReference>
<sequence length="498" mass="55466">MMFSCCIKLVDFNCNHMKKFSGITPLLLLGTLSALNSDAKSYHHIAFITPANPVHKYTRAENEEIIKLAKAAYIYGLPVILTDLTRQVSGVPNNVFIHGHKFPDHTSRLVVAPNNDTNYSSAFLDLGDDAVVLTIPDTKDRYFVVPLMDAWTNVFTSFGKRTTGTHAQTYVITGPRWHGTIPAGLQEVKSPTDLVWIIGRIQVNSPEDQANFVSPIQDQFKITLLNDWGKSGAASVKKTTHYDVVDPEIKEVQAHQLTLVQAVKQLPVDRFFNYLNALLVKNPGLAADSGILQRLAKIGVKPDGKFDLNDFDKDTQEALKNVPNEIYAAFDNVKASADFKPQNGTQIGHYGNDYLTRAAVAYKGLGALPPEEATYIGYNADAEKAPLNGNNNYVIHFEAGKLPPAKAFWSLTMYDKDRYLSDNPIRRYAIGDRNKLKFNADGSLDIYLQHNDPGADKQSNWLPAPADSFNVILRIYVPTDEYLHDKTTWVNPPIKKQG</sequence>
<dbReference type="InterPro" id="IPR037049">
    <property type="entry name" value="DUF1214_C_sf"/>
</dbReference>
<organism evidence="3 4">
    <name type="scientific">Mucilaginibacter mallensis</name>
    <dbReference type="NCBI Taxonomy" id="652787"/>
    <lineage>
        <taxon>Bacteria</taxon>
        <taxon>Pseudomonadati</taxon>
        <taxon>Bacteroidota</taxon>
        <taxon>Sphingobacteriia</taxon>
        <taxon>Sphingobacteriales</taxon>
        <taxon>Sphingobacteriaceae</taxon>
        <taxon>Mucilaginibacter</taxon>
    </lineage>
</organism>
<dbReference type="Gene3D" id="2.60.40.1610">
    <property type="entry name" value="Domain of unknown function DUF1254"/>
    <property type="match status" value="1"/>
</dbReference>
<gene>
    <name evidence="3" type="ORF">SAMN05216490_4128</name>
</gene>
<evidence type="ECO:0000313" key="4">
    <source>
        <dbReference type="Proteomes" id="UP000199679"/>
    </source>
</evidence>
<dbReference type="Pfam" id="PF06742">
    <property type="entry name" value="DUF1214"/>
    <property type="match status" value="1"/>
</dbReference>
<accession>A0A1H2BIQ2</accession>
<dbReference type="Gene3D" id="2.60.120.600">
    <property type="entry name" value="Domain of unknown function DUF1214, C-terminal domain"/>
    <property type="match status" value="1"/>
</dbReference>